<evidence type="ECO:0000313" key="3">
    <source>
        <dbReference type="Proteomes" id="UP000235649"/>
    </source>
</evidence>
<dbReference type="AlphaFoldDB" id="A0A2N7ATN2"/>
<organism evidence="2 3">
    <name type="scientific">Companilactobacillus nuruki</name>
    <dbReference type="NCBI Taxonomy" id="1993540"/>
    <lineage>
        <taxon>Bacteria</taxon>
        <taxon>Bacillati</taxon>
        <taxon>Bacillota</taxon>
        <taxon>Bacilli</taxon>
        <taxon>Lactobacillales</taxon>
        <taxon>Lactobacillaceae</taxon>
        <taxon>Companilactobacillus</taxon>
    </lineage>
</organism>
<feature type="transmembrane region" description="Helical" evidence="1">
    <location>
        <begin position="156"/>
        <end position="178"/>
    </location>
</feature>
<evidence type="ECO:0000313" key="2">
    <source>
        <dbReference type="EMBL" id="PMD69824.1"/>
    </source>
</evidence>
<feature type="transmembrane region" description="Helical" evidence="1">
    <location>
        <begin position="94"/>
        <end position="112"/>
    </location>
</feature>
<dbReference type="OrthoDB" id="1655249at2"/>
<dbReference type="SUPFAM" id="SSF158560">
    <property type="entry name" value="BH3980-like"/>
    <property type="match status" value="1"/>
</dbReference>
<feature type="transmembrane region" description="Helical" evidence="1">
    <location>
        <begin position="190"/>
        <end position="208"/>
    </location>
</feature>
<proteinExistence type="predicted"/>
<gene>
    <name evidence="2" type="ORF">CBP76_07875</name>
</gene>
<keyword evidence="3" id="KW-1185">Reference proteome</keyword>
<keyword evidence="1" id="KW-0812">Transmembrane</keyword>
<keyword evidence="1" id="KW-0472">Membrane</keyword>
<dbReference type="Proteomes" id="UP000235649">
    <property type="component" value="Unassembled WGS sequence"/>
</dbReference>
<reference evidence="2 3" key="1">
    <citation type="submission" date="2017-05" db="EMBL/GenBank/DDBJ databases">
        <title>Lactobacillus nurukis nov., sp. nov., isolated from nuruk.</title>
        <authorList>
            <person name="Kim S.-J."/>
        </authorList>
    </citation>
    <scope>NUCLEOTIDE SEQUENCE [LARGE SCALE GENOMIC DNA]</scope>
    <source>
        <strain evidence="2 3">SYF10-1a</strain>
    </source>
</reference>
<feature type="transmembrane region" description="Helical" evidence="1">
    <location>
        <begin position="124"/>
        <end position="144"/>
    </location>
</feature>
<dbReference type="RefSeq" id="WP_102196356.1">
    <property type="nucleotide sequence ID" value="NZ_NIPR01000025.1"/>
</dbReference>
<name>A0A2N7ATN2_9LACO</name>
<protein>
    <recommendedName>
        <fullName evidence="4">DUF1129 domain-containing protein</fullName>
    </recommendedName>
</protein>
<evidence type="ECO:0000256" key="1">
    <source>
        <dbReference type="SAM" id="Phobius"/>
    </source>
</evidence>
<evidence type="ECO:0008006" key="4">
    <source>
        <dbReference type="Google" id="ProtNLM"/>
    </source>
</evidence>
<keyword evidence="1" id="KW-1133">Transmembrane helix</keyword>
<comment type="caution">
    <text evidence="2">The sequence shown here is derived from an EMBL/GenBank/DDBJ whole genome shotgun (WGS) entry which is preliminary data.</text>
</comment>
<dbReference type="EMBL" id="NIPR01000025">
    <property type="protein sequence ID" value="PMD69824.1"/>
    <property type="molecule type" value="Genomic_DNA"/>
</dbReference>
<sequence length="219" mass="25295">MNKSKHYLNEINHLKQKLNPIDLKYFDDLQVYMTTKNLFFNEEVIYSQLLSMIQDLLDANEDNINAESFFGNNPKTMAHEILSELPHPRLRDQGSFISLIIGISWFCLLLSGQNDSHGMQLNSLAFILVPLIEIGMTFLFIKLLHYSVYQRHQSIFYLLSGLLFVIGTLLIVIIVRVPSMGFSILIPSPWNIYILSIIVIISIIYLIYSIRTHKNNTQS</sequence>
<accession>A0A2N7ATN2</accession>